<dbReference type="GO" id="GO:0005634">
    <property type="term" value="C:nucleus"/>
    <property type="evidence" value="ECO:0007669"/>
    <property type="project" value="TreeGrafter"/>
</dbReference>
<dbReference type="STRING" id="27835.A0A0N4YDQ2"/>
<keyword evidence="5" id="KW-1185">Reference proteome</keyword>
<dbReference type="GO" id="GO:0009408">
    <property type="term" value="P:response to heat"/>
    <property type="evidence" value="ECO:0007669"/>
    <property type="project" value="TreeGrafter"/>
</dbReference>
<reference evidence="4 5" key="2">
    <citation type="submission" date="2018-11" db="EMBL/GenBank/DDBJ databases">
        <authorList>
            <consortium name="Pathogen Informatics"/>
        </authorList>
    </citation>
    <scope>NUCLEOTIDE SEQUENCE [LARGE SCALE GENOMIC DNA]</scope>
</reference>
<dbReference type="InterPro" id="IPR002068">
    <property type="entry name" value="A-crystallin/Hsp20_dom"/>
</dbReference>
<dbReference type="GO" id="GO:0042026">
    <property type="term" value="P:protein refolding"/>
    <property type="evidence" value="ECO:0007669"/>
    <property type="project" value="TreeGrafter"/>
</dbReference>
<dbReference type="Pfam" id="PF00011">
    <property type="entry name" value="HSP20"/>
    <property type="match status" value="1"/>
</dbReference>
<dbReference type="AlphaFoldDB" id="A0A0N4YDQ2"/>
<evidence type="ECO:0000313" key="4">
    <source>
        <dbReference type="EMBL" id="VDL78360.1"/>
    </source>
</evidence>
<reference evidence="6" key="1">
    <citation type="submission" date="2017-02" db="UniProtKB">
        <authorList>
            <consortium name="WormBaseParasite"/>
        </authorList>
    </citation>
    <scope>IDENTIFICATION</scope>
</reference>
<dbReference type="PROSITE" id="PS01031">
    <property type="entry name" value="SHSP"/>
    <property type="match status" value="1"/>
</dbReference>
<dbReference type="GO" id="GO:0036498">
    <property type="term" value="P:IRE1-mediated unfolded protein response"/>
    <property type="evidence" value="ECO:0007669"/>
    <property type="project" value="TreeGrafter"/>
</dbReference>
<comment type="similarity">
    <text evidence="1 2">Belongs to the small heat shock protein (HSP20) family.</text>
</comment>
<evidence type="ECO:0000256" key="1">
    <source>
        <dbReference type="PROSITE-ProRule" id="PRU00285"/>
    </source>
</evidence>
<protein>
    <submittedName>
        <fullName evidence="6">SHSP domain-containing protein</fullName>
    </submittedName>
</protein>
<dbReference type="CDD" id="cd06526">
    <property type="entry name" value="metazoan_ACD"/>
    <property type="match status" value="1"/>
</dbReference>
<dbReference type="WBParaSite" id="NBR_0001476501-mRNA-1">
    <property type="protein sequence ID" value="NBR_0001476501-mRNA-1"/>
    <property type="gene ID" value="NBR_0001476501"/>
</dbReference>
<gene>
    <name evidence="4" type="ORF">NBR_LOCUS14766</name>
</gene>
<dbReference type="PANTHER" id="PTHR45640:SF32">
    <property type="entry name" value="STRESS-INDUCED PROTEIN 1"/>
    <property type="match status" value="1"/>
</dbReference>
<dbReference type="InterPro" id="IPR008978">
    <property type="entry name" value="HSP20-like_chaperone"/>
</dbReference>
<evidence type="ECO:0000313" key="5">
    <source>
        <dbReference type="Proteomes" id="UP000271162"/>
    </source>
</evidence>
<name>A0A0N4YDQ2_NIPBR</name>
<evidence type="ECO:0000259" key="3">
    <source>
        <dbReference type="PROSITE" id="PS01031"/>
    </source>
</evidence>
<dbReference type="OMA" id="PIMPASE"/>
<dbReference type="Proteomes" id="UP000271162">
    <property type="component" value="Unassembled WGS sequence"/>
</dbReference>
<sequence>MDRWMEPWHRAMNQMMGDYFRDINRFERSLFPYWRNADHSVLHVANETHQVVDDDKKFAVSLDVSQFHPEELKVHLDGRDLIVEGKQQHKSDTSFMERCGDRFEISFFRSFVRKWTLPENVNLEAVRTQLTDAGHLSVEAPKVADANSQRRAIPIERAPSHP</sequence>
<proteinExistence type="inferred from homology"/>
<dbReference type="SUPFAM" id="SSF49764">
    <property type="entry name" value="HSP20-like chaperones"/>
    <property type="match status" value="1"/>
</dbReference>
<accession>A0A0N4YDQ2</accession>
<evidence type="ECO:0000256" key="2">
    <source>
        <dbReference type="RuleBase" id="RU003616"/>
    </source>
</evidence>
<dbReference type="InterPro" id="IPR001436">
    <property type="entry name" value="Alpha-crystallin/sHSP_animal"/>
</dbReference>
<dbReference type="GO" id="GO:0051082">
    <property type="term" value="F:unfolded protein binding"/>
    <property type="evidence" value="ECO:0007669"/>
    <property type="project" value="TreeGrafter"/>
</dbReference>
<feature type="domain" description="SHSP" evidence="3">
    <location>
        <begin position="40"/>
        <end position="158"/>
    </location>
</feature>
<evidence type="ECO:0000313" key="6">
    <source>
        <dbReference type="WBParaSite" id="NBR_0001476501-mRNA-1"/>
    </source>
</evidence>
<dbReference type="GO" id="GO:0005737">
    <property type="term" value="C:cytoplasm"/>
    <property type="evidence" value="ECO:0007669"/>
    <property type="project" value="TreeGrafter"/>
</dbReference>
<dbReference type="Gene3D" id="2.60.40.790">
    <property type="match status" value="1"/>
</dbReference>
<organism evidence="6">
    <name type="scientific">Nippostrongylus brasiliensis</name>
    <name type="common">Rat hookworm</name>
    <dbReference type="NCBI Taxonomy" id="27835"/>
    <lineage>
        <taxon>Eukaryota</taxon>
        <taxon>Metazoa</taxon>
        <taxon>Ecdysozoa</taxon>
        <taxon>Nematoda</taxon>
        <taxon>Chromadorea</taxon>
        <taxon>Rhabditida</taxon>
        <taxon>Rhabditina</taxon>
        <taxon>Rhabditomorpha</taxon>
        <taxon>Strongyloidea</taxon>
        <taxon>Heligmosomidae</taxon>
        <taxon>Nippostrongylus</taxon>
    </lineage>
</organism>
<dbReference type="PANTHER" id="PTHR45640">
    <property type="entry name" value="HEAT SHOCK PROTEIN HSP-12.2-RELATED"/>
    <property type="match status" value="1"/>
</dbReference>
<dbReference type="EMBL" id="UYSL01021482">
    <property type="protein sequence ID" value="VDL78360.1"/>
    <property type="molecule type" value="Genomic_DNA"/>
</dbReference>